<dbReference type="EMBL" id="BRXW01000319">
    <property type="protein sequence ID" value="GMI18073.1"/>
    <property type="molecule type" value="Genomic_DNA"/>
</dbReference>
<evidence type="ECO:0000313" key="3">
    <source>
        <dbReference type="EMBL" id="GMI18073.1"/>
    </source>
</evidence>
<dbReference type="AlphaFoldDB" id="A0A9W7FTP6"/>
<dbReference type="InterPro" id="IPR050275">
    <property type="entry name" value="PGM_Phosphatase"/>
</dbReference>
<evidence type="ECO:0000256" key="1">
    <source>
        <dbReference type="SAM" id="MobiDB-lite"/>
    </source>
</evidence>
<dbReference type="PANTHER" id="PTHR48100:SF1">
    <property type="entry name" value="HISTIDINE PHOSPHATASE FAMILY PROTEIN-RELATED"/>
    <property type="match status" value="1"/>
</dbReference>
<protein>
    <recommendedName>
        <fullName evidence="5">Phosphoglycerate mutase-like protein</fullName>
    </recommendedName>
</protein>
<feature type="transmembrane region" description="Helical" evidence="2">
    <location>
        <begin position="27"/>
        <end position="47"/>
    </location>
</feature>
<accession>A0A9W7FTP6</accession>
<dbReference type="Proteomes" id="UP001165122">
    <property type="component" value="Unassembled WGS sequence"/>
</dbReference>
<evidence type="ECO:0008006" key="5">
    <source>
        <dbReference type="Google" id="ProtNLM"/>
    </source>
</evidence>
<dbReference type="InterPro" id="IPR029033">
    <property type="entry name" value="His_PPase_superfam"/>
</dbReference>
<keyword evidence="2" id="KW-1133">Transmembrane helix</keyword>
<evidence type="ECO:0000313" key="4">
    <source>
        <dbReference type="Proteomes" id="UP001165122"/>
    </source>
</evidence>
<sequence>MPVVSPKIEPSLHLTIPPPTRMLPSNYAAFVLIVFCLILISTSIVALSNSDALKSSKARPKSSPSSLSMSTPSAAHDDVTLQLSKNEAKEHQGTHEMKILFDDMSSRDVIVCACPLDSSPPETPGYTTAKTKTVHFVRHGQGFHNLLADSYRSEGKTWTQYTTHPSNPYVKPEITDAPLTHKGRLQATSLQPLTSTLPIDLVVVSPQNRATHTALLAFSHLIPSTISSGKPLVPFLAYEGVREETGVHVCDMRRSITEAKKEFPYIDYSLIKSDLDPMFMTDRRETKEEIGGRIYDFLMWLKEREEQNVAVASHSGWLMTVFNGVVLSTEELLPWFQTGELRSVKLEWRVKN</sequence>
<feature type="compositionally biased region" description="Low complexity" evidence="1">
    <location>
        <begin position="61"/>
        <end position="74"/>
    </location>
</feature>
<dbReference type="PANTHER" id="PTHR48100">
    <property type="entry name" value="BROAD-SPECIFICITY PHOSPHATASE YOR283W-RELATED"/>
    <property type="match status" value="1"/>
</dbReference>
<keyword evidence="2" id="KW-0472">Membrane</keyword>
<dbReference type="OrthoDB" id="496981at2759"/>
<dbReference type="GO" id="GO:0005737">
    <property type="term" value="C:cytoplasm"/>
    <property type="evidence" value="ECO:0007669"/>
    <property type="project" value="TreeGrafter"/>
</dbReference>
<dbReference type="Gene3D" id="3.40.50.1240">
    <property type="entry name" value="Phosphoglycerate mutase-like"/>
    <property type="match status" value="1"/>
</dbReference>
<dbReference type="CDD" id="cd07040">
    <property type="entry name" value="HP"/>
    <property type="match status" value="1"/>
</dbReference>
<gene>
    <name evidence="3" type="ORF">TrLO_g1198</name>
</gene>
<proteinExistence type="predicted"/>
<name>A0A9W7FTP6_9STRA</name>
<keyword evidence="4" id="KW-1185">Reference proteome</keyword>
<feature type="region of interest" description="Disordered" evidence="1">
    <location>
        <begin position="55"/>
        <end position="76"/>
    </location>
</feature>
<organism evidence="3 4">
    <name type="scientific">Triparma laevis f. longispina</name>
    <dbReference type="NCBI Taxonomy" id="1714387"/>
    <lineage>
        <taxon>Eukaryota</taxon>
        <taxon>Sar</taxon>
        <taxon>Stramenopiles</taxon>
        <taxon>Ochrophyta</taxon>
        <taxon>Bolidophyceae</taxon>
        <taxon>Parmales</taxon>
        <taxon>Triparmaceae</taxon>
        <taxon>Triparma</taxon>
    </lineage>
</organism>
<evidence type="ECO:0000256" key="2">
    <source>
        <dbReference type="SAM" id="Phobius"/>
    </source>
</evidence>
<dbReference type="InterPro" id="IPR013078">
    <property type="entry name" value="His_Pase_superF_clade-1"/>
</dbReference>
<comment type="caution">
    <text evidence="3">The sequence shown here is derived from an EMBL/GenBank/DDBJ whole genome shotgun (WGS) entry which is preliminary data.</text>
</comment>
<dbReference type="SUPFAM" id="SSF53254">
    <property type="entry name" value="Phosphoglycerate mutase-like"/>
    <property type="match status" value="1"/>
</dbReference>
<dbReference type="GO" id="GO:0016791">
    <property type="term" value="F:phosphatase activity"/>
    <property type="evidence" value="ECO:0007669"/>
    <property type="project" value="TreeGrafter"/>
</dbReference>
<dbReference type="SMART" id="SM00855">
    <property type="entry name" value="PGAM"/>
    <property type="match status" value="1"/>
</dbReference>
<keyword evidence="2" id="KW-0812">Transmembrane</keyword>
<dbReference type="Pfam" id="PF00300">
    <property type="entry name" value="His_Phos_1"/>
    <property type="match status" value="1"/>
</dbReference>
<reference evidence="4" key="1">
    <citation type="journal article" date="2023" name="Commun. Biol.">
        <title>Genome analysis of Parmales, the sister group of diatoms, reveals the evolutionary specialization of diatoms from phago-mixotrophs to photoautotrophs.</title>
        <authorList>
            <person name="Ban H."/>
            <person name="Sato S."/>
            <person name="Yoshikawa S."/>
            <person name="Yamada K."/>
            <person name="Nakamura Y."/>
            <person name="Ichinomiya M."/>
            <person name="Sato N."/>
            <person name="Blanc-Mathieu R."/>
            <person name="Endo H."/>
            <person name="Kuwata A."/>
            <person name="Ogata H."/>
        </authorList>
    </citation>
    <scope>NUCLEOTIDE SEQUENCE [LARGE SCALE GENOMIC DNA]</scope>
    <source>
        <strain evidence="4">NIES 3700</strain>
    </source>
</reference>